<name>B6GDZ9_9ACTN</name>
<sequence>MGLIGSIAFIVILGIGYMNAMNAGVESSGREVPVWELEAGICIFANTAVFAAGLTTAKSAGRKVLLGISAVALVFAFIGTVGMVLYMNVMALCLGPLFLWEPILQLVGAAKMMNASLKIDE</sequence>
<keyword evidence="1" id="KW-0812">Transmembrane</keyword>
<comment type="caution">
    <text evidence="2">The sequence shown here is derived from an EMBL/GenBank/DDBJ whole genome shotgun (WGS) entry which is preliminary data.</text>
</comment>
<protein>
    <submittedName>
        <fullName evidence="2">Uncharacterized protein</fullName>
    </submittedName>
</protein>
<keyword evidence="1" id="KW-1133">Transmembrane helix</keyword>
<dbReference type="STRING" id="445975.COLSTE_02335"/>
<dbReference type="HOGENOM" id="CLU_2034075_0_0_11"/>
<dbReference type="AlphaFoldDB" id="B6GDZ9"/>
<accession>B6GDZ9</accession>
<proteinExistence type="predicted"/>
<dbReference type="EMBL" id="ABXJ01000135">
    <property type="protein sequence ID" value="EEA89499.1"/>
    <property type="molecule type" value="Genomic_DNA"/>
</dbReference>
<evidence type="ECO:0000313" key="3">
    <source>
        <dbReference type="Proteomes" id="UP000003560"/>
    </source>
</evidence>
<feature type="transmembrane region" description="Helical" evidence="1">
    <location>
        <begin position="64"/>
        <end position="83"/>
    </location>
</feature>
<keyword evidence="3" id="KW-1185">Reference proteome</keyword>
<reference evidence="2 3" key="1">
    <citation type="submission" date="2008-10" db="EMBL/GenBank/DDBJ databases">
        <title>Draft genome sequence of Collinsella stercoris (DSM 13279).</title>
        <authorList>
            <person name="Sudarsanam P."/>
            <person name="Ley R."/>
            <person name="Guruge J."/>
            <person name="Turnbaugh P.J."/>
            <person name="Mahowald M."/>
            <person name="Liep D."/>
            <person name="Gordon J."/>
        </authorList>
    </citation>
    <scope>NUCLEOTIDE SEQUENCE [LARGE SCALE GENOMIC DNA]</scope>
    <source>
        <strain evidence="2 3">DSM 13279</strain>
    </source>
</reference>
<keyword evidence="1" id="KW-0472">Membrane</keyword>
<organism evidence="2 3">
    <name type="scientific">Collinsella stercoris DSM 13279</name>
    <dbReference type="NCBI Taxonomy" id="445975"/>
    <lineage>
        <taxon>Bacteria</taxon>
        <taxon>Bacillati</taxon>
        <taxon>Actinomycetota</taxon>
        <taxon>Coriobacteriia</taxon>
        <taxon>Coriobacteriales</taxon>
        <taxon>Coriobacteriaceae</taxon>
        <taxon>Collinsella</taxon>
    </lineage>
</organism>
<dbReference type="Proteomes" id="UP000003560">
    <property type="component" value="Unassembled WGS sequence"/>
</dbReference>
<evidence type="ECO:0000256" key="1">
    <source>
        <dbReference type="SAM" id="Phobius"/>
    </source>
</evidence>
<gene>
    <name evidence="2" type="ORF">COLSTE_02335</name>
</gene>
<reference evidence="2 3" key="2">
    <citation type="submission" date="2008-10" db="EMBL/GenBank/DDBJ databases">
        <authorList>
            <person name="Fulton L."/>
            <person name="Clifton S."/>
            <person name="Fulton B."/>
            <person name="Xu J."/>
            <person name="Minx P."/>
            <person name="Pepin K.H."/>
            <person name="Johnson M."/>
            <person name="Thiruvilangam P."/>
            <person name="Bhonagiri V."/>
            <person name="Nash W.E."/>
            <person name="Mardis E.R."/>
            <person name="Wilson R.K."/>
        </authorList>
    </citation>
    <scope>NUCLEOTIDE SEQUENCE [LARGE SCALE GENOMIC DNA]</scope>
    <source>
        <strain evidence="2 3">DSM 13279</strain>
    </source>
</reference>
<evidence type="ECO:0000313" key="2">
    <source>
        <dbReference type="EMBL" id="EEA89499.1"/>
    </source>
</evidence>
<feature type="transmembrane region" description="Helical" evidence="1">
    <location>
        <begin position="37"/>
        <end position="57"/>
    </location>
</feature>